<dbReference type="PANTHER" id="PTHR11239:SF12">
    <property type="entry name" value="DNA-DIRECTED RNA POLYMERASE III SUBUNIT RPC10"/>
    <property type="match status" value="1"/>
</dbReference>
<protein>
    <submittedName>
        <fullName evidence="10">Dna-directed rna polymerases iii kDa polypeptide</fullName>
    </submittedName>
</protein>
<reference evidence="10" key="1">
    <citation type="submission" date="2014-08" db="EMBL/GenBank/DDBJ databases">
        <authorList>
            <person name="Sharma Rahul"/>
            <person name="Thines Marco"/>
        </authorList>
    </citation>
    <scope>NUCLEOTIDE SEQUENCE</scope>
</reference>
<evidence type="ECO:0000256" key="6">
    <source>
        <dbReference type="ARBA" id="ARBA00023242"/>
    </source>
</evidence>
<dbReference type="GO" id="GO:0008270">
    <property type="term" value="F:zinc ion binding"/>
    <property type="evidence" value="ECO:0007669"/>
    <property type="project" value="UniProtKB-KW"/>
</dbReference>
<proteinExistence type="predicted"/>
<evidence type="ECO:0000256" key="7">
    <source>
        <dbReference type="PIRSR" id="PIRSR005586-1"/>
    </source>
</evidence>
<evidence type="ECO:0000256" key="3">
    <source>
        <dbReference type="ARBA" id="ARBA00022723"/>
    </source>
</evidence>
<dbReference type="GO" id="GO:0003899">
    <property type="term" value="F:DNA-directed RNA polymerase activity"/>
    <property type="evidence" value="ECO:0007669"/>
    <property type="project" value="InterPro"/>
</dbReference>
<feature type="binding site" evidence="7">
    <location>
        <position position="15"/>
    </location>
    <ligand>
        <name>Zn(2+)</name>
        <dbReference type="ChEBI" id="CHEBI:29105"/>
        <label>1</label>
    </ligand>
</feature>
<evidence type="ECO:0000256" key="8">
    <source>
        <dbReference type="PROSITE-ProRule" id="PRU00472"/>
    </source>
</evidence>
<keyword evidence="5 7" id="KW-0862">Zinc</keyword>
<dbReference type="CDD" id="cd10509">
    <property type="entry name" value="Zn-ribbon_RPC11"/>
    <property type="match status" value="1"/>
</dbReference>
<evidence type="ECO:0000256" key="1">
    <source>
        <dbReference type="ARBA" id="ARBA00004123"/>
    </source>
</evidence>
<feature type="binding site" evidence="7">
    <location>
        <position position="59"/>
    </location>
    <ligand>
        <name>Zn(2+)</name>
        <dbReference type="ChEBI" id="CHEBI:29105"/>
        <label>2</label>
    </ligand>
</feature>
<dbReference type="SMART" id="SM00440">
    <property type="entry name" value="ZnF_C2C2"/>
    <property type="match status" value="1"/>
</dbReference>
<organism evidence="10">
    <name type="scientific">Phaffia rhodozyma</name>
    <name type="common">Yeast</name>
    <name type="synonym">Xanthophyllomyces dendrorhous</name>
    <dbReference type="NCBI Taxonomy" id="264483"/>
    <lineage>
        <taxon>Eukaryota</taxon>
        <taxon>Fungi</taxon>
        <taxon>Dikarya</taxon>
        <taxon>Basidiomycota</taxon>
        <taxon>Agaricomycotina</taxon>
        <taxon>Tremellomycetes</taxon>
        <taxon>Cystofilobasidiales</taxon>
        <taxon>Mrakiaceae</taxon>
        <taxon>Phaffia</taxon>
    </lineage>
</organism>
<dbReference type="PIRSF" id="PIRSF005586">
    <property type="entry name" value="RNApol_RpoM"/>
    <property type="match status" value="1"/>
</dbReference>
<dbReference type="Pfam" id="PF01096">
    <property type="entry name" value="Zn_ribbon_TFIIS"/>
    <property type="match status" value="1"/>
</dbReference>
<dbReference type="PROSITE" id="PS51133">
    <property type="entry name" value="ZF_TFIIS_2"/>
    <property type="match status" value="1"/>
</dbReference>
<sequence>MLVISTATGDQTWACQSCTYRFPIIKQVNTRTTMKRKEVDDVLGGDEAWENVDQTEMRCPKCDNMKAYWMQLQIRSADEPMTTF</sequence>
<name>A0A0F7SLS9_PHARH</name>
<accession>A0A0F7SLS9</accession>
<dbReference type="InterPro" id="IPR034014">
    <property type="entry name" value="Zn_ribbon_RPC11_C"/>
</dbReference>
<feature type="binding site" evidence="7">
    <location>
        <position position="62"/>
    </location>
    <ligand>
        <name>Zn(2+)</name>
        <dbReference type="ChEBI" id="CHEBI:29105"/>
        <label>2</label>
    </ligand>
</feature>
<feature type="binding site" evidence="7">
    <location>
        <position position="18"/>
    </location>
    <ligand>
        <name>Zn(2+)</name>
        <dbReference type="ChEBI" id="CHEBI:29105"/>
        <label>1</label>
    </ligand>
</feature>
<comment type="subcellular location">
    <subcellularLocation>
        <location evidence="1">Nucleus</location>
    </subcellularLocation>
</comment>
<keyword evidence="2 10" id="KW-0804">Transcription</keyword>
<feature type="domain" description="TFIIS-type" evidence="9">
    <location>
        <begin position="55"/>
        <end position="84"/>
    </location>
</feature>
<dbReference type="GO" id="GO:0006386">
    <property type="term" value="P:termination of RNA polymerase III transcription"/>
    <property type="evidence" value="ECO:0007669"/>
    <property type="project" value="TreeGrafter"/>
</dbReference>
<evidence type="ECO:0000256" key="2">
    <source>
        <dbReference type="ARBA" id="ARBA00022478"/>
    </source>
</evidence>
<dbReference type="Gene3D" id="2.20.25.10">
    <property type="match status" value="1"/>
</dbReference>
<keyword evidence="4 8" id="KW-0863">Zinc-finger</keyword>
<evidence type="ECO:0000313" key="10">
    <source>
        <dbReference type="EMBL" id="CDZ98339.1"/>
    </source>
</evidence>
<dbReference type="GO" id="GO:0005666">
    <property type="term" value="C:RNA polymerase III complex"/>
    <property type="evidence" value="ECO:0007669"/>
    <property type="project" value="TreeGrafter"/>
</dbReference>
<dbReference type="AlphaFoldDB" id="A0A0F7SLS9"/>
<dbReference type="PANTHER" id="PTHR11239">
    <property type="entry name" value="DNA-DIRECTED RNA POLYMERASE"/>
    <property type="match status" value="1"/>
</dbReference>
<dbReference type="EMBL" id="LN483345">
    <property type="protein sequence ID" value="CDZ98339.1"/>
    <property type="molecule type" value="Genomic_DNA"/>
</dbReference>
<keyword evidence="6" id="KW-0539">Nucleus</keyword>
<dbReference type="SUPFAM" id="SSF57783">
    <property type="entry name" value="Zinc beta-ribbon"/>
    <property type="match status" value="1"/>
</dbReference>
<keyword evidence="2 10" id="KW-0240">DNA-directed RNA polymerase</keyword>
<dbReference type="GO" id="GO:0003676">
    <property type="term" value="F:nucleic acid binding"/>
    <property type="evidence" value="ECO:0007669"/>
    <property type="project" value="InterPro"/>
</dbReference>
<evidence type="ECO:0000256" key="4">
    <source>
        <dbReference type="ARBA" id="ARBA00022771"/>
    </source>
</evidence>
<dbReference type="InterPro" id="IPR012164">
    <property type="entry name" value="Rpa12/Rpb9/Rpc10/TFS"/>
</dbReference>
<evidence type="ECO:0000256" key="5">
    <source>
        <dbReference type="ARBA" id="ARBA00022833"/>
    </source>
</evidence>
<keyword evidence="3 7" id="KW-0479">Metal-binding</keyword>
<dbReference type="InterPro" id="IPR001222">
    <property type="entry name" value="Znf_TFIIS"/>
</dbReference>
<evidence type="ECO:0000259" key="9">
    <source>
        <dbReference type="PROSITE" id="PS51133"/>
    </source>
</evidence>